<dbReference type="EC" id="2.7.13.3" evidence="2"/>
<evidence type="ECO:0000256" key="1">
    <source>
        <dbReference type="ARBA" id="ARBA00000085"/>
    </source>
</evidence>
<dbReference type="InterPro" id="IPR036890">
    <property type="entry name" value="HATPase_C_sf"/>
</dbReference>
<keyword evidence="8" id="KW-0812">Transmembrane</keyword>
<dbReference type="InterPro" id="IPR005467">
    <property type="entry name" value="His_kinase_dom"/>
</dbReference>
<protein>
    <recommendedName>
        <fullName evidence="2">histidine kinase</fullName>
        <ecNumber evidence="2">2.7.13.3</ecNumber>
    </recommendedName>
</protein>
<dbReference type="InterPro" id="IPR003594">
    <property type="entry name" value="HATPase_dom"/>
</dbReference>
<dbReference type="GO" id="GO:0003700">
    <property type="term" value="F:DNA-binding transcription factor activity"/>
    <property type="evidence" value="ECO:0007669"/>
    <property type="project" value="InterPro"/>
</dbReference>
<dbReference type="InterPro" id="IPR018060">
    <property type="entry name" value="HTH_AraC"/>
</dbReference>
<keyword evidence="5" id="KW-0238">DNA-binding</keyword>
<evidence type="ECO:0000259" key="9">
    <source>
        <dbReference type="PROSITE" id="PS01124"/>
    </source>
</evidence>
<dbReference type="PANTHER" id="PTHR43547:SF2">
    <property type="entry name" value="HYBRID SIGNAL TRANSDUCTION HISTIDINE KINASE C"/>
    <property type="match status" value="1"/>
</dbReference>
<feature type="modified residue" description="4-aspartylphosphate" evidence="7">
    <location>
        <position position="489"/>
    </location>
</feature>
<dbReference type="STRING" id="714943.Mucpa_1161"/>
<keyword evidence="8" id="KW-1133">Transmembrane helix</keyword>
<dbReference type="GO" id="GO:0043565">
    <property type="term" value="F:sequence-specific DNA binding"/>
    <property type="evidence" value="ECO:0007669"/>
    <property type="project" value="InterPro"/>
</dbReference>
<evidence type="ECO:0000256" key="2">
    <source>
        <dbReference type="ARBA" id="ARBA00012438"/>
    </source>
</evidence>
<dbReference type="InterPro" id="IPR004358">
    <property type="entry name" value="Sig_transdc_His_kin-like_C"/>
</dbReference>
<dbReference type="Pfam" id="PF02518">
    <property type="entry name" value="HATPase_c"/>
    <property type="match status" value="1"/>
</dbReference>
<evidence type="ECO:0000256" key="5">
    <source>
        <dbReference type="ARBA" id="ARBA00023125"/>
    </source>
</evidence>
<dbReference type="SUPFAM" id="SSF52172">
    <property type="entry name" value="CheY-like"/>
    <property type="match status" value="1"/>
</dbReference>
<evidence type="ECO:0000256" key="8">
    <source>
        <dbReference type="SAM" id="Phobius"/>
    </source>
</evidence>
<dbReference type="InterPro" id="IPR011006">
    <property type="entry name" value="CheY-like_superfamily"/>
</dbReference>
<dbReference type="PRINTS" id="PR00344">
    <property type="entry name" value="BCTRLSENSOR"/>
</dbReference>
<dbReference type="eggNOG" id="COG5002">
    <property type="taxonomic scope" value="Bacteria"/>
</dbReference>
<evidence type="ECO:0000259" key="10">
    <source>
        <dbReference type="PROSITE" id="PS50109"/>
    </source>
</evidence>
<dbReference type="SMART" id="SM00387">
    <property type="entry name" value="HATPase_c"/>
    <property type="match status" value="1"/>
</dbReference>
<gene>
    <name evidence="12" type="ORF">Mucpa_1161</name>
</gene>
<comment type="catalytic activity">
    <reaction evidence="1">
        <text>ATP + protein L-histidine = ADP + protein N-phospho-L-histidine.</text>
        <dbReference type="EC" id="2.7.13.3"/>
    </reaction>
</comment>
<keyword evidence="13" id="KW-1185">Reference proteome</keyword>
<dbReference type="Proteomes" id="UP000002774">
    <property type="component" value="Chromosome"/>
</dbReference>
<dbReference type="PANTHER" id="PTHR43547">
    <property type="entry name" value="TWO-COMPONENT HISTIDINE KINASE"/>
    <property type="match status" value="1"/>
</dbReference>
<evidence type="ECO:0000259" key="11">
    <source>
        <dbReference type="PROSITE" id="PS50110"/>
    </source>
</evidence>
<keyword evidence="3 7" id="KW-0597">Phosphoprotein</keyword>
<dbReference type="InterPro" id="IPR003661">
    <property type="entry name" value="HisK_dim/P_dom"/>
</dbReference>
<evidence type="ECO:0000256" key="6">
    <source>
        <dbReference type="ARBA" id="ARBA00023163"/>
    </source>
</evidence>
<feature type="transmembrane region" description="Helical" evidence="8">
    <location>
        <begin position="126"/>
        <end position="147"/>
    </location>
</feature>
<dbReference type="eggNOG" id="COG0745">
    <property type="taxonomic scope" value="Bacteria"/>
</dbReference>
<evidence type="ECO:0000313" key="12">
    <source>
        <dbReference type="EMBL" id="EHQ25327.1"/>
    </source>
</evidence>
<dbReference type="SUPFAM" id="SSF46689">
    <property type="entry name" value="Homeodomain-like"/>
    <property type="match status" value="1"/>
</dbReference>
<proteinExistence type="predicted"/>
<dbReference type="GO" id="GO:0000155">
    <property type="term" value="F:phosphorelay sensor kinase activity"/>
    <property type="evidence" value="ECO:0007669"/>
    <property type="project" value="InterPro"/>
</dbReference>
<dbReference type="SMART" id="SM00342">
    <property type="entry name" value="HTH_ARAC"/>
    <property type="match status" value="1"/>
</dbReference>
<keyword evidence="6" id="KW-0804">Transcription</keyword>
<dbReference type="HOGENOM" id="CLU_000445_28_7_10"/>
<organism evidence="12 13">
    <name type="scientific">Mucilaginibacter paludis DSM 18603</name>
    <dbReference type="NCBI Taxonomy" id="714943"/>
    <lineage>
        <taxon>Bacteria</taxon>
        <taxon>Pseudomonadati</taxon>
        <taxon>Bacteroidota</taxon>
        <taxon>Sphingobacteriia</taxon>
        <taxon>Sphingobacteriales</taxon>
        <taxon>Sphingobacteriaceae</taxon>
        <taxon>Mucilaginibacter</taxon>
    </lineage>
</organism>
<dbReference type="AlphaFoldDB" id="H1YFT6"/>
<dbReference type="PROSITE" id="PS00041">
    <property type="entry name" value="HTH_ARAC_FAMILY_1"/>
    <property type="match status" value="1"/>
</dbReference>
<evidence type="ECO:0000256" key="4">
    <source>
        <dbReference type="ARBA" id="ARBA00023015"/>
    </source>
</evidence>
<evidence type="ECO:0000256" key="7">
    <source>
        <dbReference type="PROSITE-ProRule" id="PRU00169"/>
    </source>
</evidence>
<keyword evidence="12" id="KW-0808">Transferase</keyword>
<evidence type="ECO:0000256" key="3">
    <source>
        <dbReference type="ARBA" id="ARBA00022553"/>
    </source>
</evidence>
<feature type="domain" description="Response regulatory" evidence="11">
    <location>
        <begin position="441"/>
        <end position="556"/>
    </location>
</feature>
<dbReference type="InterPro" id="IPR018062">
    <property type="entry name" value="HTH_AraC-typ_CS"/>
</dbReference>
<keyword evidence="12" id="KW-0418">Kinase</keyword>
<dbReference type="EMBL" id="CM001403">
    <property type="protein sequence ID" value="EHQ25327.1"/>
    <property type="molecule type" value="Genomic_DNA"/>
</dbReference>
<feature type="domain" description="HTH araC/xylS-type" evidence="9">
    <location>
        <begin position="588"/>
        <end position="688"/>
    </location>
</feature>
<dbReference type="PROSITE" id="PS50109">
    <property type="entry name" value="HIS_KIN"/>
    <property type="match status" value="1"/>
</dbReference>
<dbReference type="InterPro" id="IPR001789">
    <property type="entry name" value="Sig_transdc_resp-reg_receiver"/>
</dbReference>
<dbReference type="Pfam" id="PF12833">
    <property type="entry name" value="HTH_18"/>
    <property type="match status" value="1"/>
</dbReference>
<feature type="domain" description="Histidine kinase" evidence="10">
    <location>
        <begin position="179"/>
        <end position="404"/>
    </location>
</feature>
<dbReference type="Pfam" id="PF00072">
    <property type="entry name" value="Response_reg"/>
    <property type="match status" value="1"/>
</dbReference>
<evidence type="ECO:0000313" key="13">
    <source>
        <dbReference type="Proteomes" id="UP000002774"/>
    </source>
</evidence>
<accession>H1YFT6</accession>
<dbReference type="RefSeq" id="WP_008505023.1">
    <property type="nucleotide sequence ID" value="NZ_CM001403.1"/>
</dbReference>
<dbReference type="SMART" id="SM00448">
    <property type="entry name" value="REC"/>
    <property type="match status" value="1"/>
</dbReference>
<dbReference type="Gene3D" id="3.40.50.2300">
    <property type="match status" value="1"/>
</dbReference>
<dbReference type="Gene3D" id="3.30.565.10">
    <property type="entry name" value="Histidine kinase-like ATPase, C-terminal domain"/>
    <property type="match status" value="1"/>
</dbReference>
<dbReference type="Gene3D" id="1.10.287.130">
    <property type="match status" value="1"/>
</dbReference>
<dbReference type="CDD" id="cd00082">
    <property type="entry name" value="HisKA"/>
    <property type="match status" value="1"/>
</dbReference>
<dbReference type="PROSITE" id="PS50110">
    <property type="entry name" value="RESPONSE_REGULATORY"/>
    <property type="match status" value="1"/>
</dbReference>
<dbReference type="OrthoDB" id="9809670at2"/>
<keyword evidence="8" id="KW-0472">Membrane</keyword>
<reference evidence="12" key="1">
    <citation type="submission" date="2011-09" db="EMBL/GenBank/DDBJ databases">
        <title>The permanent draft genome of Mucilaginibacter paludis DSM 18603.</title>
        <authorList>
            <consortium name="US DOE Joint Genome Institute (JGI-PGF)"/>
            <person name="Lucas S."/>
            <person name="Han J."/>
            <person name="Lapidus A."/>
            <person name="Bruce D."/>
            <person name="Goodwin L."/>
            <person name="Pitluck S."/>
            <person name="Peters L."/>
            <person name="Kyrpides N."/>
            <person name="Mavromatis K."/>
            <person name="Ivanova N."/>
            <person name="Mikhailova N."/>
            <person name="Held B."/>
            <person name="Detter J.C."/>
            <person name="Tapia R."/>
            <person name="Han C."/>
            <person name="Land M."/>
            <person name="Hauser L."/>
            <person name="Markowitz V."/>
            <person name="Cheng J.-F."/>
            <person name="Hugenholtz P."/>
            <person name="Woyke T."/>
            <person name="Wu D."/>
            <person name="Tindall B."/>
            <person name="Brambilla E."/>
            <person name="Klenk H.-P."/>
            <person name="Eisen J.A."/>
        </authorList>
    </citation>
    <scope>NUCLEOTIDE SEQUENCE [LARGE SCALE GENOMIC DNA]</scope>
    <source>
        <strain evidence="12">DSM 18603</strain>
    </source>
</reference>
<dbReference type="Gene3D" id="1.10.10.60">
    <property type="entry name" value="Homeodomain-like"/>
    <property type="match status" value="2"/>
</dbReference>
<dbReference type="InterPro" id="IPR009057">
    <property type="entry name" value="Homeodomain-like_sf"/>
</dbReference>
<dbReference type="InterPro" id="IPR036097">
    <property type="entry name" value="HisK_dim/P_sf"/>
</dbReference>
<dbReference type="SUPFAM" id="SSF47384">
    <property type="entry name" value="Homodimeric domain of signal transducing histidine kinase"/>
    <property type="match status" value="1"/>
</dbReference>
<dbReference type="SUPFAM" id="SSF55874">
    <property type="entry name" value="ATPase domain of HSP90 chaperone/DNA topoisomerase II/histidine kinase"/>
    <property type="match status" value="1"/>
</dbReference>
<dbReference type="PROSITE" id="PS01124">
    <property type="entry name" value="HTH_ARAC_FAMILY_2"/>
    <property type="match status" value="1"/>
</dbReference>
<sequence length="691" mass="77300">MKLSGKLSFTTGIAFLAVCALGGQPRALAQCGVKSHFENKQLGQRHQAFKQTFFLIQLLALDETPGQNYQAYTVGRDDKGNNIASKKHKAAFINPYPGKYTFKVTRSNQYALLRMVDLHPYWKTSWAYLFCLAVLITLAWVLIKLMLSRISQAQKQRSEHAQRSQVEDLSKAKMQFFLNISRELSIPLTLMLAPLEQIIKNRSLTYEVQGELNLVYHNAGKLHELVNELMDFTKPGHTNSKLNIYQYDIVQFASDLFSIFAEEAAHRQINYIFVCEDFEIWAWFDKSRMEKAIVNLISNAFNYTSNGGSIQLCIEQSGTGTQLPDDAKVRIAVIDNGSGIAEADLSRVFDPFFQRSENATGHNAGAGIGLTLVKNIVELHNGAVYVTSEKWLKTCFVVEIPLRIDPFNNFDFAIQPLRHRAPLSLNLRSPKAKKEELNVPLILIAEDDFALKAYLVSALSENYRVIEAANGNEAYEISLRYLPDVIISDVLMPHCNGIALCKKIKSTGATAHIPVILLTATTSIADQLQGMTSGADTYLTKPLSIDILKAHISQLVTAQQHLRAPISQDSHFSHQNQTLNTEQEEFLKKATDYVLKNLSCESSLGVESMSEALNLSRSNLFRKVKSATGKSVIDFIRAIKLKEAIKLMESGKHSIAEVAYLTGFKSPAYFTKSFKEQYGKSPSGFLKKTAE</sequence>
<name>H1YFT6_9SPHI</name>
<keyword evidence="4" id="KW-0805">Transcription regulation</keyword>